<gene>
    <name evidence="3" type="ORF">D6D13_01501</name>
</gene>
<dbReference type="InterPro" id="IPR011009">
    <property type="entry name" value="Kinase-like_dom_sf"/>
</dbReference>
<dbReference type="SUPFAM" id="SSF56112">
    <property type="entry name" value="Protein kinase-like (PK-like)"/>
    <property type="match status" value="1"/>
</dbReference>
<dbReference type="CDD" id="cd05120">
    <property type="entry name" value="APH_ChoK_like"/>
    <property type="match status" value="1"/>
</dbReference>
<organism evidence="3">
    <name type="scientific">Aureobasidium pullulans</name>
    <name type="common">Black yeast</name>
    <name type="synonym">Pullularia pullulans</name>
    <dbReference type="NCBI Taxonomy" id="5580"/>
    <lineage>
        <taxon>Eukaryota</taxon>
        <taxon>Fungi</taxon>
        <taxon>Dikarya</taxon>
        <taxon>Ascomycota</taxon>
        <taxon>Pezizomycotina</taxon>
        <taxon>Dothideomycetes</taxon>
        <taxon>Dothideomycetidae</taxon>
        <taxon>Dothideales</taxon>
        <taxon>Saccotheciaceae</taxon>
        <taxon>Aureobasidium</taxon>
    </lineage>
</organism>
<feature type="domain" description="Aminoglycoside phosphotransferase" evidence="2">
    <location>
        <begin position="73"/>
        <end position="270"/>
    </location>
</feature>
<evidence type="ECO:0000313" key="3">
    <source>
        <dbReference type="EMBL" id="THX16459.1"/>
    </source>
</evidence>
<sequence>MFFSREKASQTPVRPPEPPSNSYPIKATFLRRTATLCAVWVSRPFARNFGLVSLLSPWICVKHYDADWLDVSEAAAIEFIRERTSVPVPKIYCAFTYRNKTYIAMERIKGTMLADGWLQRSEESRSRILNQLKTMIAEIRSIRSPHGSSVASVDGGSLNDPRLPGIGTIYPIPTARRFGPFEDINAFHRWLRRPHKDANDAFADEVNEMIKAHEETDWGQPVFTHGDLSSFNIIVKDDKITGIIDWETAGWYPHYWEYTRASRVSPQNAWWVDYLDRFLEPKPNERKFEETRCEFWGEI</sequence>
<evidence type="ECO:0000259" key="2">
    <source>
        <dbReference type="Pfam" id="PF01636"/>
    </source>
</evidence>
<dbReference type="Pfam" id="PF01636">
    <property type="entry name" value="APH"/>
    <property type="match status" value="1"/>
</dbReference>
<keyword evidence="3" id="KW-0418">Kinase</keyword>
<comment type="caution">
    <text evidence="3">The sequence shown here is derived from an EMBL/GenBank/DDBJ whole genome shotgun (WGS) entry which is preliminary data.</text>
</comment>
<dbReference type="PANTHER" id="PTHR21310">
    <property type="entry name" value="AMINOGLYCOSIDE PHOSPHOTRANSFERASE-RELATED-RELATED"/>
    <property type="match status" value="1"/>
</dbReference>
<dbReference type="InterPro" id="IPR002575">
    <property type="entry name" value="Aminoglycoside_PTrfase"/>
</dbReference>
<dbReference type="PANTHER" id="PTHR21310:SF55">
    <property type="entry name" value="AMINOGLYCOSIDE PHOSPHOTRANSFERASE DOMAIN-CONTAINING PROTEIN"/>
    <property type="match status" value="1"/>
</dbReference>
<accession>A0A4S9D7W7</accession>
<feature type="region of interest" description="Disordered" evidence="1">
    <location>
        <begin position="1"/>
        <end position="20"/>
    </location>
</feature>
<dbReference type="EMBL" id="QZAS01000003">
    <property type="protein sequence ID" value="THX16459.1"/>
    <property type="molecule type" value="Genomic_DNA"/>
</dbReference>
<dbReference type="Gene3D" id="3.90.1200.10">
    <property type="match status" value="1"/>
</dbReference>
<dbReference type="GO" id="GO:0016301">
    <property type="term" value="F:kinase activity"/>
    <property type="evidence" value="ECO:0007669"/>
    <property type="project" value="UniProtKB-KW"/>
</dbReference>
<reference evidence="3" key="1">
    <citation type="submission" date="2018-10" db="EMBL/GenBank/DDBJ databases">
        <title>Fifty Aureobasidium pullulans genomes reveal a recombining polyextremotolerant generalist.</title>
        <authorList>
            <person name="Gostincar C."/>
            <person name="Turk M."/>
            <person name="Zajc J."/>
            <person name="Gunde-Cimerman N."/>
        </authorList>
    </citation>
    <scope>NUCLEOTIDE SEQUENCE [LARGE SCALE GENOMIC DNA]</scope>
    <source>
        <strain evidence="3">EXF-10085</strain>
    </source>
</reference>
<protein>
    <submittedName>
        <fullName evidence="3">Kinase-like protein</fullName>
    </submittedName>
</protein>
<dbReference type="AlphaFoldDB" id="A0A4S9D7W7"/>
<proteinExistence type="predicted"/>
<dbReference type="InterPro" id="IPR051678">
    <property type="entry name" value="AGP_Transferase"/>
</dbReference>
<evidence type="ECO:0000256" key="1">
    <source>
        <dbReference type="SAM" id="MobiDB-lite"/>
    </source>
</evidence>
<name>A0A4S9D7W7_AURPU</name>
<keyword evidence="3" id="KW-0808">Transferase</keyword>